<name>A9USL0_MONBE</name>
<keyword evidence="2" id="KW-1185">Reference proteome</keyword>
<dbReference type="RefSeq" id="XP_001743407.1">
    <property type="nucleotide sequence ID" value="XM_001743355.1"/>
</dbReference>
<dbReference type="GeneID" id="5888514"/>
<dbReference type="EMBL" id="CH991544">
    <property type="protein sequence ID" value="EDQ92121.1"/>
    <property type="molecule type" value="Genomic_DNA"/>
</dbReference>
<evidence type="ECO:0000313" key="2">
    <source>
        <dbReference type="Proteomes" id="UP000001357"/>
    </source>
</evidence>
<dbReference type="InParanoid" id="A9USL0"/>
<proteinExistence type="predicted"/>
<sequence>MNDVEAFEFDQTLTQYWGELSSTPLDSHIEATAVPRPSSNIRRRLHQINLSPEVQHEFASAFDVCAVCDDLAELSSHDTAAFCSKDASLLVVDLLMLCQGYQSFLTAVQILVLESAPAANDASISDEVLQALQKAESSADSMPQHVTQTWRKQLRELCKVVILLVQTYNAAQAGQLQEVSIGLLQSQSALNLLKHAMATTAGIVQRWRVLYNLITAQAALLFHAAIGNAEFNLAERLLPHHEADKHWFLQRLVQLEQTTKAVFVACVRRHPLGAAGLRYSHPQLVSEEVHGMATLPICFCTPEGGLVRIPHLASVAQALWDGEEELAQGGVVIVDETAMPMGRVEKDREKYIYLLARILRDTYVVAGVISKTKKSDRDMIAIIRKQFGDLQVNLLAAALLH</sequence>
<dbReference type="Proteomes" id="UP000001357">
    <property type="component" value="Unassembled WGS sequence"/>
</dbReference>
<reference evidence="1 2" key="1">
    <citation type="journal article" date="2008" name="Nature">
        <title>The genome of the choanoflagellate Monosiga brevicollis and the origin of metazoans.</title>
        <authorList>
            <consortium name="JGI Sequencing"/>
            <person name="King N."/>
            <person name="Westbrook M.J."/>
            <person name="Young S.L."/>
            <person name="Kuo A."/>
            <person name="Abedin M."/>
            <person name="Chapman J."/>
            <person name="Fairclough S."/>
            <person name="Hellsten U."/>
            <person name="Isogai Y."/>
            <person name="Letunic I."/>
            <person name="Marr M."/>
            <person name="Pincus D."/>
            <person name="Putnam N."/>
            <person name="Rokas A."/>
            <person name="Wright K.J."/>
            <person name="Zuzow R."/>
            <person name="Dirks W."/>
            <person name="Good M."/>
            <person name="Goodstein D."/>
            <person name="Lemons D."/>
            <person name="Li W."/>
            <person name="Lyons J.B."/>
            <person name="Morris A."/>
            <person name="Nichols S."/>
            <person name="Richter D.J."/>
            <person name="Salamov A."/>
            <person name="Bork P."/>
            <person name="Lim W.A."/>
            <person name="Manning G."/>
            <person name="Miller W.T."/>
            <person name="McGinnis W."/>
            <person name="Shapiro H."/>
            <person name="Tjian R."/>
            <person name="Grigoriev I.V."/>
            <person name="Rokhsar D."/>
        </authorList>
    </citation>
    <scope>NUCLEOTIDE SEQUENCE [LARGE SCALE GENOMIC DNA]</scope>
    <source>
        <strain evidence="2">MX1 / ATCC 50154</strain>
    </source>
</reference>
<accession>A9USL0</accession>
<evidence type="ECO:0000313" key="1">
    <source>
        <dbReference type="EMBL" id="EDQ92121.1"/>
    </source>
</evidence>
<dbReference type="KEGG" id="mbr:MONBRDRAFT_22959"/>
<gene>
    <name evidence="1" type="ORF">MONBRDRAFT_22959</name>
</gene>
<protein>
    <submittedName>
        <fullName evidence="1">Uncharacterized protein</fullName>
    </submittedName>
</protein>
<organism evidence="1 2">
    <name type="scientific">Monosiga brevicollis</name>
    <name type="common">Choanoflagellate</name>
    <dbReference type="NCBI Taxonomy" id="81824"/>
    <lineage>
        <taxon>Eukaryota</taxon>
        <taxon>Choanoflagellata</taxon>
        <taxon>Craspedida</taxon>
        <taxon>Salpingoecidae</taxon>
        <taxon>Monosiga</taxon>
    </lineage>
</organism>
<dbReference type="AlphaFoldDB" id="A9USL0"/>